<dbReference type="AlphaFoldDB" id="A0A432DTE9"/>
<dbReference type="EMBL" id="RYFC01000003">
    <property type="protein sequence ID" value="RTZ46210.1"/>
    <property type="molecule type" value="Genomic_DNA"/>
</dbReference>
<proteinExistence type="predicted"/>
<evidence type="ECO:0000313" key="1">
    <source>
        <dbReference type="EMBL" id="RTZ46210.1"/>
    </source>
</evidence>
<organism evidence="1 2">
    <name type="scientific">Chryseobacterium arthrosphaerae</name>
    <dbReference type="NCBI Taxonomy" id="651561"/>
    <lineage>
        <taxon>Bacteria</taxon>
        <taxon>Pseudomonadati</taxon>
        <taxon>Bacteroidota</taxon>
        <taxon>Flavobacteriia</taxon>
        <taxon>Flavobacteriales</taxon>
        <taxon>Weeksellaceae</taxon>
        <taxon>Chryseobacterium group</taxon>
        <taxon>Chryseobacterium</taxon>
    </lineage>
</organism>
<accession>A0A432DTE9</accession>
<dbReference type="Proteomes" id="UP000276953">
    <property type="component" value="Unassembled WGS sequence"/>
</dbReference>
<reference evidence="1 2" key="1">
    <citation type="submission" date="2018-12" db="EMBL/GenBank/DDBJ databases">
        <title>Draft Genome Sequence of Chryseobacterium arthrosphaerae strain ED882-96 Isolated from the Blood of a Patient with Liver Cirrhosis in Taiwan.</title>
        <authorList>
            <person name="Lin J.-N."/>
            <person name="Lai C.-H."/>
            <person name="Yang C.-H."/>
            <person name="Huang Y.-H."/>
        </authorList>
    </citation>
    <scope>NUCLEOTIDE SEQUENCE [LARGE SCALE GENOMIC DNA]</scope>
    <source>
        <strain evidence="1 2">ED882-96</strain>
    </source>
</reference>
<gene>
    <name evidence="1" type="ORF">EJ377_17405</name>
</gene>
<evidence type="ECO:0000313" key="2">
    <source>
        <dbReference type="Proteomes" id="UP000276953"/>
    </source>
</evidence>
<name>A0A432DTE9_9FLAO</name>
<comment type="caution">
    <text evidence="1">The sequence shown here is derived from an EMBL/GenBank/DDBJ whole genome shotgun (WGS) entry which is preliminary data.</text>
</comment>
<sequence length="129" mass="15088">MRIKPKGDVPNIPDSLFNDNKFLISELDELDIDATLVYKDHYYFLMNNEYLVTNLPRNITVSRLQTYINHLLEDERDETVYEFTPLVKETPQYSLSDLKTIKVQDPEVVITEEETSETTSLPAWSIMNL</sequence>
<protein>
    <submittedName>
        <fullName evidence="1">Uncharacterized protein</fullName>
    </submittedName>
</protein>